<sequence length="244" mass="28056">APPMSQPAPILSQPAPPFAQHAPLLTSTPPLPLALSVGMQPMLKDVKLRAEKSLKEYISLQRQRRLVMSRGSKRDVMEVDDKLRMQAATTVNDLRRLKWEVAFIVEDGEKHRWRRWLMGGAFAAFIPLVKKLFYNEKKEKLAATKAAKKDQVFKSLTEYAFVRSKALVKKILDLTGRPSIYSVAFFVFAVLYIFTNEVTLRAAKSVNKRVKKLLNRVEYGEGDLKEDDMELLHGWKWRILEWAD</sequence>
<reference evidence="2" key="1">
    <citation type="journal article" date="2023" name="Mol. Phylogenet. Evol.">
        <title>Genome-scale phylogeny and comparative genomics of the fungal order Sordariales.</title>
        <authorList>
            <person name="Hensen N."/>
            <person name="Bonometti L."/>
            <person name="Westerberg I."/>
            <person name="Brannstrom I.O."/>
            <person name="Guillou S."/>
            <person name="Cros-Aarteil S."/>
            <person name="Calhoun S."/>
            <person name="Haridas S."/>
            <person name="Kuo A."/>
            <person name="Mondo S."/>
            <person name="Pangilinan J."/>
            <person name="Riley R."/>
            <person name="LaButti K."/>
            <person name="Andreopoulos B."/>
            <person name="Lipzen A."/>
            <person name="Chen C."/>
            <person name="Yan M."/>
            <person name="Daum C."/>
            <person name="Ng V."/>
            <person name="Clum A."/>
            <person name="Steindorff A."/>
            <person name="Ohm R.A."/>
            <person name="Martin F."/>
            <person name="Silar P."/>
            <person name="Natvig D.O."/>
            <person name="Lalanne C."/>
            <person name="Gautier V."/>
            <person name="Ament-Velasquez S.L."/>
            <person name="Kruys A."/>
            <person name="Hutchinson M.I."/>
            <person name="Powell A.J."/>
            <person name="Barry K."/>
            <person name="Miller A.N."/>
            <person name="Grigoriev I.V."/>
            <person name="Debuchy R."/>
            <person name="Gladieux P."/>
            <person name="Hiltunen Thoren M."/>
            <person name="Johannesson H."/>
        </authorList>
    </citation>
    <scope>NUCLEOTIDE SEQUENCE</scope>
    <source>
        <strain evidence="2">CBS 990.96</strain>
    </source>
</reference>
<name>A0AAN7BDQ3_9PEZI</name>
<keyword evidence="1" id="KW-0472">Membrane</keyword>
<dbReference type="AlphaFoldDB" id="A0AAN7BDQ3"/>
<keyword evidence="1" id="KW-1133">Transmembrane helix</keyword>
<evidence type="ECO:0000256" key="1">
    <source>
        <dbReference type="SAM" id="Phobius"/>
    </source>
</evidence>
<proteinExistence type="predicted"/>
<evidence type="ECO:0000313" key="3">
    <source>
        <dbReference type="Proteomes" id="UP001301958"/>
    </source>
</evidence>
<evidence type="ECO:0000313" key="2">
    <source>
        <dbReference type="EMBL" id="KAK4221961.1"/>
    </source>
</evidence>
<dbReference type="EMBL" id="MU865501">
    <property type="protein sequence ID" value="KAK4221961.1"/>
    <property type="molecule type" value="Genomic_DNA"/>
</dbReference>
<protein>
    <submittedName>
        <fullName evidence="2">Uncharacterized protein</fullName>
    </submittedName>
</protein>
<reference evidence="2" key="2">
    <citation type="submission" date="2023-05" db="EMBL/GenBank/DDBJ databases">
        <authorList>
            <consortium name="Lawrence Berkeley National Laboratory"/>
            <person name="Steindorff A."/>
            <person name="Hensen N."/>
            <person name="Bonometti L."/>
            <person name="Westerberg I."/>
            <person name="Brannstrom I.O."/>
            <person name="Guillou S."/>
            <person name="Cros-Aarteil S."/>
            <person name="Calhoun S."/>
            <person name="Haridas S."/>
            <person name="Kuo A."/>
            <person name="Mondo S."/>
            <person name="Pangilinan J."/>
            <person name="Riley R."/>
            <person name="Labutti K."/>
            <person name="Andreopoulos B."/>
            <person name="Lipzen A."/>
            <person name="Chen C."/>
            <person name="Yanf M."/>
            <person name="Daum C."/>
            <person name="Ng V."/>
            <person name="Clum A."/>
            <person name="Ohm R."/>
            <person name="Martin F."/>
            <person name="Silar P."/>
            <person name="Natvig D."/>
            <person name="Lalanne C."/>
            <person name="Gautier V."/>
            <person name="Ament-Velasquez S.L."/>
            <person name="Kruys A."/>
            <person name="Hutchinson M.I."/>
            <person name="Powell A.J."/>
            <person name="Barry K."/>
            <person name="Miller A.N."/>
            <person name="Grigoriev I.V."/>
            <person name="Debuchy R."/>
            <person name="Gladieux P."/>
            <person name="Thoren M.H."/>
            <person name="Johannesson H."/>
        </authorList>
    </citation>
    <scope>NUCLEOTIDE SEQUENCE</scope>
    <source>
        <strain evidence="2">CBS 990.96</strain>
    </source>
</reference>
<feature type="non-terminal residue" evidence="2">
    <location>
        <position position="1"/>
    </location>
</feature>
<comment type="caution">
    <text evidence="2">The sequence shown here is derived from an EMBL/GenBank/DDBJ whole genome shotgun (WGS) entry which is preliminary data.</text>
</comment>
<keyword evidence="1" id="KW-0812">Transmembrane</keyword>
<dbReference type="Proteomes" id="UP001301958">
    <property type="component" value="Unassembled WGS sequence"/>
</dbReference>
<keyword evidence="3" id="KW-1185">Reference proteome</keyword>
<accession>A0AAN7BDQ3</accession>
<organism evidence="2 3">
    <name type="scientific">Podospora fimiseda</name>
    <dbReference type="NCBI Taxonomy" id="252190"/>
    <lineage>
        <taxon>Eukaryota</taxon>
        <taxon>Fungi</taxon>
        <taxon>Dikarya</taxon>
        <taxon>Ascomycota</taxon>
        <taxon>Pezizomycotina</taxon>
        <taxon>Sordariomycetes</taxon>
        <taxon>Sordariomycetidae</taxon>
        <taxon>Sordariales</taxon>
        <taxon>Podosporaceae</taxon>
        <taxon>Podospora</taxon>
    </lineage>
</organism>
<gene>
    <name evidence="2" type="ORF">QBC38DRAFT_376131</name>
</gene>
<feature type="transmembrane region" description="Helical" evidence="1">
    <location>
        <begin position="180"/>
        <end position="203"/>
    </location>
</feature>